<sequence length="78" mass="8146">MANGRALFSFALICLAFAMLVAVGVAHEGHEHPHSPASSPLPGENGGSAAADFPPHLFSTTLFASFAFLVPFCLSIIY</sequence>
<protein>
    <recommendedName>
        <fullName evidence="6">Transmembrane protein</fullName>
    </recommendedName>
</protein>
<keyword evidence="2" id="KW-0472">Membrane</keyword>
<keyword evidence="5" id="KW-1185">Reference proteome</keyword>
<evidence type="ECO:0000256" key="3">
    <source>
        <dbReference type="SAM" id="SignalP"/>
    </source>
</evidence>
<evidence type="ECO:0000256" key="2">
    <source>
        <dbReference type="SAM" id="Phobius"/>
    </source>
</evidence>
<comment type="caution">
    <text evidence="4">The sequence shown here is derived from an EMBL/GenBank/DDBJ whole genome shotgun (WGS) entry which is preliminary data.</text>
</comment>
<reference evidence="4 5" key="1">
    <citation type="submission" date="2021-02" db="EMBL/GenBank/DDBJ databases">
        <title>Plant Genome Project.</title>
        <authorList>
            <person name="Zhang R.-G."/>
        </authorList>
    </citation>
    <scope>NUCLEOTIDE SEQUENCE [LARGE SCALE GENOMIC DNA]</scope>
    <source>
        <tissue evidence="4">Leaves</tissue>
    </source>
</reference>
<feature type="transmembrane region" description="Helical" evidence="2">
    <location>
        <begin position="57"/>
        <end position="77"/>
    </location>
</feature>
<organism evidence="4 5">
    <name type="scientific">Xanthoceras sorbifolium</name>
    <dbReference type="NCBI Taxonomy" id="99658"/>
    <lineage>
        <taxon>Eukaryota</taxon>
        <taxon>Viridiplantae</taxon>
        <taxon>Streptophyta</taxon>
        <taxon>Embryophyta</taxon>
        <taxon>Tracheophyta</taxon>
        <taxon>Spermatophyta</taxon>
        <taxon>Magnoliopsida</taxon>
        <taxon>eudicotyledons</taxon>
        <taxon>Gunneridae</taxon>
        <taxon>Pentapetalae</taxon>
        <taxon>rosids</taxon>
        <taxon>malvids</taxon>
        <taxon>Sapindales</taxon>
        <taxon>Sapindaceae</taxon>
        <taxon>Xanthoceroideae</taxon>
        <taxon>Xanthoceras</taxon>
    </lineage>
</organism>
<proteinExistence type="predicted"/>
<keyword evidence="3" id="KW-0732">Signal</keyword>
<feature type="signal peptide" evidence="3">
    <location>
        <begin position="1"/>
        <end position="26"/>
    </location>
</feature>
<dbReference type="EMBL" id="JAFEMO010000001">
    <property type="protein sequence ID" value="KAH7577246.1"/>
    <property type="molecule type" value="Genomic_DNA"/>
</dbReference>
<evidence type="ECO:0000313" key="5">
    <source>
        <dbReference type="Proteomes" id="UP000827721"/>
    </source>
</evidence>
<gene>
    <name evidence="4" type="ORF">JRO89_XS01G0227200</name>
</gene>
<evidence type="ECO:0000256" key="1">
    <source>
        <dbReference type="SAM" id="MobiDB-lite"/>
    </source>
</evidence>
<feature type="region of interest" description="Disordered" evidence="1">
    <location>
        <begin position="29"/>
        <end position="48"/>
    </location>
</feature>
<dbReference type="Proteomes" id="UP000827721">
    <property type="component" value="Unassembled WGS sequence"/>
</dbReference>
<keyword evidence="2" id="KW-0812">Transmembrane</keyword>
<keyword evidence="2" id="KW-1133">Transmembrane helix</keyword>
<feature type="chain" id="PRO_5045081193" description="Transmembrane protein" evidence="3">
    <location>
        <begin position="27"/>
        <end position="78"/>
    </location>
</feature>
<name>A0ABQ8IKM4_9ROSI</name>
<evidence type="ECO:0008006" key="6">
    <source>
        <dbReference type="Google" id="ProtNLM"/>
    </source>
</evidence>
<evidence type="ECO:0000313" key="4">
    <source>
        <dbReference type="EMBL" id="KAH7577246.1"/>
    </source>
</evidence>
<accession>A0ABQ8IKM4</accession>